<reference evidence="3 4" key="1">
    <citation type="submission" date="2023-10" db="EMBL/GenBank/DDBJ databases">
        <authorList>
            <person name="Maclean D."/>
            <person name="Macfadyen A."/>
        </authorList>
    </citation>
    <scope>NUCLEOTIDE SEQUENCE [LARGE SCALE GENOMIC DNA]</scope>
</reference>
<keyword evidence="4" id="KW-1185">Reference proteome</keyword>
<name>A0AAV1HPJ8_9CHLO</name>
<keyword evidence="1" id="KW-0732">Signal</keyword>
<dbReference type="Pfam" id="PF03016">
    <property type="entry name" value="Exostosin_GT47"/>
    <property type="match status" value="1"/>
</dbReference>
<evidence type="ECO:0000259" key="2">
    <source>
        <dbReference type="Pfam" id="PF03016"/>
    </source>
</evidence>
<feature type="chain" id="PRO_5043796633" description="Exostosin GT47 domain-containing protein" evidence="1">
    <location>
        <begin position="30"/>
        <end position="417"/>
    </location>
</feature>
<gene>
    <name evidence="3" type="ORF">CVIRNUC_000212</name>
</gene>
<dbReference type="AlphaFoldDB" id="A0AAV1HPJ8"/>
<dbReference type="EMBL" id="CAUYUE010000001">
    <property type="protein sequence ID" value="CAK0733002.1"/>
    <property type="molecule type" value="Genomic_DNA"/>
</dbReference>
<accession>A0AAV1HPJ8</accession>
<sequence length="417" mass="48466">MLFSTSKMRKMLFLTVAGAFFSQAHQLSADESAKSKKSGHPRIYFSEIDSRYSGPTHDIVNGWKHLGELISPDEGIWTSGWQYLDVWWMHQLYMSPHVVWQLEDADIVFVPARFDLFAADIAVTCSDFFTEYAPSNFPALSTKPHVMVASSFALSFANHTCWNHALFSNFTILTSEPYVPKWQHDFSHCVGIPMMGHLHKQHLINSYHHSQNLSVIVASKQRLVFSSYVTRIYATRFAARKHCMNSPHLCKHEEWEDSGIQTLLPKIQKGYEESWFTIMPHADFALRNSLFDALLAPSLPVVFDADFARYMPFSQHIDYRMILAVIDEALFVGDSEDLIRLIHEQYFTRRLDMLRYLLSVRHLFQYKLYPDHHLISFQTRNRLDAEDDAFTFSMKMLLANLCRRKLVSEVRCNSEQD</sequence>
<feature type="domain" description="Exostosin GT47" evidence="2">
    <location>
        <begin position="43"/>
        <end position="328"/>
    </location>
</feature>
<evidence type="ECO:0000313" key="3">
    <source>
        <dbReference type="EMBL" id="CAK0733002.1"/>
    </source>
</evidence>
<feature type="signal peptide" evidence="1">
    <location>
        <begin position="1"/>
        <end position="29"/>
    </location>
</feature>
<organism evidence="3 4">
    <name type="scientific">Coccomyxa viridis</name>
    <dbReference type="NCBI Taxonomy" id="1274662"/>
    <lineage>
        <taxon>Eukaryota</taxon>
        <taxon>Viridiplantae</taxon>
        <taxon>Chlorophyta</taxon>
        <taxon>core chlorophytes</taxon>
        <taxon>Trebouxiophyceae</taxon>
        <taxon>Trebouxiophyceae incertae sedis</taxon>
        <taxon>Coccomyxaceae</taxon>
        <taxon>Coccomyxa</taxon>
    </lineage>
</organism>
<protein>
    <recommendedName>
        <fullName evidence="2">Exostosin GT47 domain-containing protein</fullName>
    </recommendedName>
</protein>
<proteinExistence type="predicted"/>
<dbReference type="InterPro" id="IPR040911">
    <property type="entry name" value="Exostosin_GT47"/>
</dbReference>
<dbReference type="Proteomes" id="UP001314263">
    <property type="component" value="Unassembled WGS sequence"/>
</dbReference>
<comment type="caution">
    <text evidence="3">The sequence shown here is derived from an EMBL/GenBank/DDBJ whole genome shotgun (WGS) entry which is preliminary data.</text>
</comment>
<evidence type="ECO:0000256" key="1">
    <source>
        <dbReference type="SAM" id="SignalP"/>
    </source>
</evidence>
<evidence type="ECO:0000313" key="4">
    <source>
        <dbReference type="Proteomes" id="UP001314263"/>
    </source>
</evidence>